<evidence type="ECO:0000313" key="2">
    <source>
        <dbReference type="EMBL" id="UXE40255.1"/>
    </source>
</evidence>
<dbReference type="EMBL" id="CP104450">
    <property type="protein sequence ID" value="UXE40255.1"/>
    <property type="molecule type" value="Genomic_DNA"/>
</dbReference>
<feature type="region of interest" description="Disordered" evidence="1">
    <location>
        <begin position="1"/>
        <end position="24"/>
    </location>
</feature>
<dbReference type="Proteomes" id="UP001064206">
    <property type="component" value="Chromosome"/>
</dbReference>
<protein>
    <submittedName>
        <fullName evidence="2">Uncharacterized protein</fullName>
    </submittedName>
</protein>
<proteinExistence type="predicted"/>
<sequence>MNSKEKMERLQSLERAAEAPQPMTKEQMFEALYGPKSDYYYEDE</sequence>
<evidence type="ECO:0000256" key="1">
    <source>
        <dbReference type="SAM" id="MobiDB-lite"/>
    </source>
</evidence>
<accession>A0A9Q9N0B7</accession>
<reference evidence="2" key="1">
    <citation type="submission" date="2022-09" db="EMBL/GenBank/DDBJ databases">
        <title>Multidrug resistance Raoultella ornithinolytica Strain MQB_Silv_108.</title>
        <authorList>
            <person name="Quintela-Baluja M."/>
        </authorList>
    </citation>
    <scope>NUCLEOTIDE SEQUENCE</scope>
    <source>
        <strain evidence="2">MQB_Silv_108</strain>
    </source>
</reference>
<name>A0A9Q9N0B7_RAOOR</name>
<feature type="compositionally biased region" description="Basic and acidic residues" evidence="1">
    <location>
        <begin position="1"/>
        <end position="17"/>
    </location>
</feature>
<dbReference type="AlphaFoldDB" id="A0A9Q9N0B7"/>
<evidence type="ECO:0000313" key="3">
    <source>
        <dbReference type="Proteomes" id="UP001064206"/>
    </source>
</evidence>
<dbReference type="RefSeq" id="WP_255073516.1">
    <property type="nucleotide sequence ID" value="NZ_CP038281.1"/>
</dbReference>
<gene>
    <name evidence="2" type="ORF">N2J37_11150</name>
</gene>
<organism evidence="2 3">
    <name type="scientific">Raoultella ornithinolytica</name>
    <name type="common">Klebsiella ornithinolytica</name>
    <dbReference type="NCBI Taxonomy" id="54291"/>
    <lineage>
        <taxon>Bacteria</taxon>
        <taxon>Pseudomonadati</taxon>
        <taxon>Pseudomonadota</taxon>
        <taxon>Gammaproteobacteria</taxon>
        <taxon>Enterobacterales</taxon>
        <taxon>Enterobacteriaceae</taxon>
        <taxon>Klebsiella/Raoultella group</taxon>
        <taxon>Raoultella</taxon>
    </lineage>
</organism>